<gene>
    <name evidence="2" type="ORF">Selli1_10890</name>
    <name evidence="3" type="ORF">Selli2_17870</name>
</gene>
<dbReference type="EMBL" id="BSCH01000010">
    <property type="protein sequence ID" value="GLG90360.1"/>
    <property type="molecule type" value="Genomic_DNA"/>
</dbReference>
<dbReference type="Proteomes" id="UP001145094">
    <property type="component" value="Unassembled WGS sequence"/>
</dbReference>
<evidence type="ECO:0000313" key="3">
    <source>
        <dbReference type="EMBL" id="GLG90360.1"/>
    </source>
</evidence>
<sequence length="162" mass="18922">MSDYYTEQLVKKKPEGKDIIIKILLVFCTVLSFFFVLLLPFLLILPVLMIVLDYFMFRRLDLEYEYLYVNGDLDIDKIMGKQKRKRVFSMNVNDMDLLAPLGAGELNQYRTGKVLDFSSHMPNARCYVMVITKDGHQTKVIFEPEQVILDGMRMLAPRKVIL</sequence>
<keyword evidence="1" id="KW-0812">Transmembrane</keyword>
<accession>A0A9W6CDB1</accession>
<evidence type="ECO:0000313" key="2">
    <source>
        <dbReference type="EMBL" id="GLG03915.1"/>
    </source>
</evidence>
<dbReference type="RefSeq" id="WP_087252763.1">
    <property type="nucleotide sequence ID" value="NZ_BSBO01000008.1"/>
</dbReference>
<dbReference type="InterPro" id="IPR046088">
    <property type="entry name" value="DUF6106"/>
</dbReference>
<dbReference type="EMBL" id="BSBO01000008">
    <property type="protein sequence ID" value="GLG03915.1"/>
    <property type="molecule type" value="Genomic_DNA"/>
</dbReference>
<name>A0A9W6CDB1_9FIRM</name>
<proteinExistence type="predicted"/>
<keyword evidence="5" id="KW-1185">Reference proteome</keyword>
<dbReference type="Pfam" id="PF19601">
    <property type="entry name" value="DUF6106"/>
    <property type="match status" value="1"/>
</dbReference>
<evidence type="ECO:0000256" key="1">
    <source>
        <dbReference type="SAM" id="Phobius"/>
    </source>
</evidence>
<dbReference type="Proteomes" id="UP001145145">
    <property type="component" value="Unassembled WGS sequence"/>
</dbReference>
<evidence type="ECO:0000313" key="4">
    <source>
        <dbReference type="Proteomes" id="UP001145094"/>
    </source>
</evidence>
<reference evidence="3" key="4">
    <citation type="submission" date="2022-11" db="EMBL/GenBank/DDBJ databases">
        <title>Draft genome sequence of Sellimonas catena strain 18CBH55.</title>
        <authorList>
            <person name="Hisatomi A."/>
            <person name="Ohkuma M."/>
            <person name="Sakamoto M."/>
        </authorList>
    </citation>
    <scope>NUCLEOTIDE SEQUENCE</scope>
    <source>
        <strain evidence="3">18CBH55</strain>
    </source>
</reference>
<protein>
    <submittedName>
        <fullName evidence="3">Uncharacterized protein</fullName>
    </submittedName>
</protein>
<reference evidence="2" key="2">
    <citation type="submission" date="2022-11" db="EMBL/GenBank/DDBJ databases">
        <title>Draft genome sequence of Sellimonas catena strain 12EGH17.</title>
        <authorList>
            <person name="Atsushi H."/>
            <person name="Moriya O."/>
            <person name="Mitsuo S."/>
        </authorList>
    </citation>
    <scope>NUCLEOTIDE SEQUENCE</scope>
    <source>
        <strain evidence="2">12EGH17</strain>
    </source>
</reference>
<evidence type="ECO:0000313" key="5">
    <source>
        <dbReference type="Proteomes" id="UP001145145"/>
    </source>
</evidence>
<dbReference type="AlphaFoldDB" id="A0A9W6CDB1"/>
<organism evidence="3 4">
    <name type="scientific">Sellimonas catena</name>
    <dbReference type="NCBI Taxonomy" id="2994035"/>
    <lineage>
        <taxon>Bacteria</taxon>
        <taxon>Bacillati</taxon>
        <taxon>Bacillota</taxon>
        <taxon>Clostridia</taxon>
        <taxon>Lachnospirales</taxon>
        <taxon>Lachnospiraceae</taxon>
        <taxon>Sellimonas</taxon>
    </lineage>
</organism>
<feature type="transmembrane region" description="Helical" evidence="1">
    <location>
        <begin position="20"/>
        <end position="52"/>
    </location>
</feature>
<keyword evidence="1" id="KW-0472">Membrane</keyword>
<reference evidence="3" key="3">
    <citation type="submission" date="2022-11" db="EMBL/GenBank/DDBJ databases">
        <title>Draft genome sequence of Sellimonas catena strain 18CBH55.</title>
        <authorList>
            <person name="Atsushi H."/>
            <person name="Moriya O."/>
            <person name="Mitsuo S."/>
        </authorList>
    </citation>
    <scope>NUCLEOTIDE SEQUENCE</scope>
    <source>
        <strain evidence="3">18CBH55</strain>
    </source>
</reference>
<comment type="caution">
    <text evidence="3">The sequence shown here is derived from an EMBL/GenBank/DDBJ whole genome shotgun (WGS) entry which is preliminary data.</text>
</comment>
<keyword evidence="1" id="KW-1133">Transmembrane helix</keyword>
<reference evidence="2" key="1">
    <citation type="submission" date="2022-11" db="EMBL/GenBank/DDBJ databases">
        <title>Draft genome sequence of Sellimonas catena strain 12EGH17.</title>
        <authorList>
            <person name="Hisatomi A."/>
            <person name="Ohkuma M."/>
            <person name="Sakamoto M."/>
        </authorList>
    </citation>
    <scope>NUCLEOTIDE SEQUENCE</scope>
    <source>
        <strain evidence="2">12EGH17</strain>
    </source>
</reference>
<reference evidence="3 5" key="5">
    <citation type="journal article" date="2023" name="Int. J. Syst. Evol. Microbiol.">
        <title>Sellimonas catena sp. nov., isolated from human faeces.</title>
        <authorList>
            <person name="Hisatomi A."/>
            <person name="Ohkuma M."/>
            <person name="Sakamoto M."/>
        </authorList>
    </citation>
    <scope>NUCLEOTIDE SEQUENCE</scope>
    <source>
        <strain evidence="2 5">12EGH17</strain>
        <strain evidence="3">18CBH55</strain>
    </source>
</reference>